<evidence type="ECO:0000256" key="6">
    <source>
        <dbReference type="ARBA" id="ARBA00022692"/>
    </source>
</evidence>
<keyword evidence="7" id="KW-0479">Metal-binding</keyword>
<evidence type="ECO:0000313" key="19">
    <source>
        <dbReference type="Proteomes" id="UP001652600"/>
    </source>
</evidence>
<comment type="similarity">
    <text evidence="14">Belongs to the RING-type zinc finger family. ATL subfamily.</text>
</comment>
<evidence type="ECO:0000256" key="12">
    <source>
        <dbReference type="ARBA" id="ARBA00022989"/>
    </source>
</evidence>
<keyword evidence="8 17" id="KW-0732">Signal</keyword>
<comment type="catalytic activity">
    <reaction evidence="1">
        <text>S-ubiquitinyl-[E2 ubiquitin-conjugating enzyme]-L-cysteine + [acceptor protein]-L-lysine = [E2 ubiquitin-conjugating enzyme]-L-cysteine + N(6)-ubiquitinyl-[acceptor protein]-L-lysine.</text>
        <dbReference type="EC" id="2.3.2.27"/>
    </reaction>
</comment>
<dbReference type="EC" id="2.3.2.27" evidence="4"/>
<evidence type="ECO:0000256" key="5">
    <source>
        <dbReference type="ARBA" id="ARBA00022679"/>
    </source>
</evidence>
<evidence type="ECO:0000313" key="20">
    <source>
        <dbReference type="RefSeq" id="XP_008441618.1"/>
    </source>
</evidence>
<dbReference type="eggNOG" id="KOG0800">
    <property type="taxonomic scope" value="Eukaryota"/>
</dbReference>
<dbReference type="RefSeq" id="XP_008441618.1">
    <property type="nucleotide sequence ID" value="XM_008443396.3"/>
</dbReference>
<keyword evidence="11" id="KW-0862">Zinc</keyword>
<evidence type="ECO:0000259" key="18">
    <source>
        <dbReference type="PROSITE" id="PS50089"/>
    </source>
</evidence>
<name>A0A1S3B3U1_CUCME</name>
<comment type="pathway">
    <text evidence="3">Protein modification; protein ubiquitination.</text>
</comment>
<keyword evidence="10" id="KW-0833">Ubl conjugation pathway</keyword>
<evidence type="ECO:0000256" key="4">
    <source>
        <dbReference type="ARBA" id="ARBA00012483"/>
    </source>
</evidence>
<dbReference type="InParanoid" id="A0A1S3B3U1"/>
<dbReference type="KEGG" id="cmo:103485700"/>
<organism evidence="19 20">
    <name type="scientific">Cucumis melo</name>
    <name type="common">Muskmelon</name>
    <dbReference type="NCBI Taxonomy" id="3656"/>
    <lineage>
        <taxon>Eukaryota</taxon>
        <taxon>Viridiplantae</taxon>
        <taxon>Streptophyta</taxon>
        <taxon>Embryophyta</taxon>
        <taxon>Tracheophyta</taxon>
        <taxon>Spermatophyta</taxon>
        <taxon>Magnoliopsida</taxon>
        <taxon>eudicotyledons</taxon>
        <taxon>Gunneridae</taxon>
        <taxon>Pentapetalae</taxon>
        <taxon>rosids</taxon>
        <taxon>fabids</taxon>
        <taxon>Cucurbitales</taxon>
        <taxon>Cucurbitaceae</taxon>
        <taxon>Benincaseae</taxon>
        <taxon>Cucumis</taxon>
    </lineage>
</organism>
<dbReference type="Pfam" id="PF13947">
    <property type="entry name" value="GUB_WAK_bind"/>
    <property type="match status" value="1"/>
</dbReference>
<evidence type="ECO:0000256" key="8">
    <source>
        <dbReference type="ARBA" id="ARBA00022729"/>
    </source>
</evidence>
<keyword evidence="13 16" id="KW-0472">Membrane</keyword>
<feature type="signal peptide" evidence="17">
    <location>
        <begin position="1"/>
        <end position="24"/>
    </location>
</feature>
<dbReference type="SUPFAM" id="SSF57850">
    <property type="entry name" value="RING/U-box"/>
    <property type="match status" value="1"/>
</dbReference>
<dbReference type="InterPro" id="IPR025287">
    <property type="entry name" value="WAK_GUB"/>
</dbReference>
<dbReference type="PANTHER" id="PTHR46279">
    <property type="entry name" value="RING/U-BOX SUPERFAMILY PROTEIN"/>
    <property type="match status" value="1"/>
</dbReference>
<proteinExistence type="inferred from homology"/>
<evidence type="ECO:0000256" key="17">
    <source>
        <dbReference type="SAM" id="SignalP"/>
    </source>
</evidence>
<evidence type="ECO:0000256" key="13">
    <source>
        <dbReference type="ARBA" id="ARBA00023136"/>
    </source>
</evidence>
<reference evidence="20" key="1">
    <citation type="submission" date="2025-08" db="UniProtKB">
        <authorList>
            <consortium name="RefSeq"/>
        </authorList>
    </citation>
    <scope>IDENTIFICATION</scope>
    <source>
        <tissue evidence="20">Stem</tissue>
    </source>
</reference>
<protein>
    <recommendedName>
        <fullName evidence="4">RING-type E3 ubiquitin transferase</fullName>
        <ecNumber evidence="4">2.3.2.27</ecNumber>
    </recommendedName>
</protein>
<dbReference type="Pfam" id="PF13639">
    <property type="entry name" value="zf-RING_2"/>
    <property type="match status" value="1"/>
</dbReference>
<gene>
    <name evidence="20" type="primary">LOC103485700</name>
</gene>
<dbReference type="Gene3D" id="3.30.40.10">
    <property type="entry name" value="Zinc/RING finger domain, C3HC4 (zinc finger)"/>
    <property type="match status" value="1"/>
</dbReference>
<keyword evidence="5" id="KW-0808">Transferase</keyword>
<evidence type="ECO:0000256" key="16">
    <source>
        <dbReference type="SAM" id="Phobius"/>
    </source>
</evidence>
<dbReference type="InterPro" id="IPR046948">
    <property type="entry name" value="ATL20-22-like"/>
</dbReference>
<dbReference type="CDD" id="cd16461">
    <property type="entry name" value="RING-H2_EL5-like"/>
    <property type="match status" value="1"/>
</dbReference>
<dbReference type="PROSITE" id="PS50089">
    <property type="entry name" value="ZF_RING_2"/>
    <property type="match status" value="1"/>
</dbReference>
<dbReference type="OrthoDB" id="8062037at2759"/>
<comment type="subcellular location">
    <subcellularLocation>
        <location evidence="2">Membrane</location>
        <topology evidence="2">Single-pass membrane protein</topology>
    </subcellularLocation>
</comment>
<evidence type="ECO:0000256" key="7">
    <source>
        <dbReference type="ARBA" id="ARBA00022723"/>
    </source>
</evidence>
<dbReference type="InterPro" id="IPR001841">
    <property type="entry name" value="Znf_RING"/>
</dbReference>
<feature type="transmembrane region" description="Helical" evidence="16">
    <location>
        <begin position="240"/>
        <end position="263"/>
    </location>
</feature>
<dbReference type="SMR" id="A0A1S3B3U1"/>
<dbReference type="FunCoup" id="A0A1S3B3U1">
    <property type="interactions" value="30"/>
</dbReference>
<dbReference type="GeneID" id="103485700"/>
<evidence type="ECO:0000256" key="11">
    <source>
        <dbReference type="ARBA" id="ARBA00022833"/>
    </source>
</evidence>
<dbReference type="GO" id="GO:0030247">
    <property type="term" value="F:polysaccharide binding"/>
    <property type="evidence" value="ECO:0007669"/>
    <property type="project" value="InterPro"/>
</dbReference>
<keyword evidence="9 15" id="KW-0863">Zinc-finger</keyword>
<dbReference type="InterPro" id="IPR013083">
    <property type="entry name" value="Znf_RING/FYVE/PHD"/>
</dbReference>
<dbReference type="GO" id="GO:0016020">
    <property type="term" value="C:membrane"/>
    <property type="evidence" value="ECO:0007669"/>
    <property type="project" value="UniProtKB-SubCell"/>
</dbReference>
<feature type="chain" id="PRO_5010258952" description="RING-type E3 ubiquitin transferase" evidence="17">
    <location>
        <begin position="25"/>
        <end position="374"/>
    </location>
</feature>
<feature type="domain" description="RING-type" evidence="18">
    <location>
        <begin position="319"/>
        <end position="361"/>
    </location>
</feature>
<evidence type="ECO:0000256" key="15">
    <source>
        <dbReference type="PROSITE-ProRule" id="PRU00175"/>
    </source>
</evidence>
<dbReference type="PANTHER" id="PTHR46279:SF10">
    <property type="entry name" value="RING-TYPE E3 UBIQUITIN TRANSFERASE"/>
    <property type="match status" value="1"/>
</dbReference>
<dbReference type="Proteomes" id="UP001652600">
    <property type="component" value="Chromosome 6"/>
</dbReference>
<keyword evidence="6 16" id="KW-0812">Transmembrane</keyword>
<accession>A0A1S3B3U1</accession>
<evidence type="ECO:0000256" key="10">
    <source>
        <dbReference type="ARBA" id="ARBA00022786"/>
    </source>
</evidence>
<evidence type="ECO:0000256" key="14">
    <source>
        <dbReference type="ARBA" id="ARBA00024209"/>
    </source>
</evidence>
<dbReference type="SMART" id="SM00184">
    <property type="entry name" value="RING"/>
    <property type="match status" value="1"/>
</dbReference>
<keyword evidence="12 16" id="KW-1133">Transmembrane helix</keyword>
<keyword evidence="19" id="KW-1185">Reference proteome</keyword>
<dbReference type="GO" id="GO:0008270">
    <property type="term" value="F:zinc ion binding"/>
    <property type="evidence" value="ECO:0007669"/>
    <property type="project" value="UniProtKB-KW"/>
</dbReference>
<evidence type="ECO:0000256" key="2">
    <source>
        <dbReference type="ARBA" id="ARBA00004167"/>
    </source>
</evidence>
<evidence type="ECO:0000256" key="9">
    <source>
        <dbReference type="ARBA" id="ARBA00022771"/>
    </source>
</evidence>
<dbReference type="GO" id="GO:0061630">
    <property type="term" value="F:ubiquitin protein ligase activity"/>
    <property type="evidence" value="ECO:0007669"/>
    <property type="project" value="UniProtKB-EC"/>
</dbReference>
<evidence type="ECO:0000256" key="3">
    <source>
        <dbReference type="ARBA" id="ARBA00004906"/>
    </source>
</evidence>
<dbReference type="AlphaFoldDB" id="A0A1S3B3U1"/>
<sequence length="374" mass="41988">MMLHYHLLFPCFLCFLCFFNLTTTSELCFDSTCNGNFQTIRFPFRIQNKQPKSCGYPGFDLTCHPTGQPLIHLPLSGEFIVQYIDYQNQEIWVNDPNNCLPRKILSLMLFGSPFDAKNTVDFTFFNCSGSDEIPYDFNLNPISCLSGLSYAVFASSSSMVNGILSSRCELVKTVSVPMSSESYSWDLDLRNDLRLVWKKPNCKKCELNGGVCGIKPNSTNEIQCKYNTSTPSGMPRGARYAISIGVGVPATMCVLGFLCCFCARVRSSSTRGRNSSIEAHWVISSRPITMGLDGPTIDSYPKIVLGESLRLPKPSDNICPICLSEYRPKETVKTIPQCRHFFHQDCIDEWLRLNPSCPLCRMPPLKSPPSDFPL</sequence>
<evidence type="ECO:0000256" key="1">
    <source>
        <dbReference type="ARBA" id="ARBA00000900"/>
    </source>
</evidence>